<keyword evidence="7" id="KW-1185">Reference proteome</keyword>
<evidence type="ECO:0000259" key="6">
    <source>
        <dbReference type="PROSITE" id="PS50950"/>
    </source>
</evidence>
<proteinExistence type="predicted"/>
<dbReference type="PROSITE" id="PS00028">
    <property type="entry name" value="ZINC_FINGER_C2H2_1"/>
    <property type="match status" value="1"/>
</dbReference>
<dbReference type="GO" id="GO:0003677">
    <property type="term" value="F:DNA binding"/>
    <property type="evidence" value="ECO:0007669"/>
    <property type="project" value="UniProtKB-UniRule"/>
</dbReference>
<dbReference type="Proteomes" id="UP000035681">
    <property type="component" value="Unplaced"/>
</dbReference>
<dbReference type="Gene3D" id="6.20.210.20">
    <property type="entry name" value="THAP domain"/>
    <property type="match status" value="1"/>
</dbReference>
<dbReference type="Pfam" id="PF23674">
    <property type="entry name" value="RYYR-CCHC"/>
    <property type="match status" value="1"/>
</dbReference>
<evidence type="ECO:0000256" key="3">
    <source>
        <dbReference type="ARBA" id="ARBA00022833"/>
    </source>
</evidence>
<feature type="domain" description="THAP-type" evidence="6">
    <location>
        <begin position="38"/>
        <end position="115"/>
    </location>
</feature>
<keyword evidence="1" id="KW-0479">Metal-binding</keyword>
<dbReference type="WBParaSite" id="TCONS_00006731.p1">
    <property type="protein sequence ID" value="TCONS_00006731.p1"/>
    <property type="gene ID" value="XLOC_004851"/>
</dbReference>
<keyword evidence="4 5" id="KW-0238">DNA-binding</keyword>
<dbReference type="GO" id="GO:0008270">
    <property type="term" value="F:zinc ion binding"/>
    <property type="evidence" value="ECO:0007669"/>
    <property type="project" value="UniProtKB-KW"/>
</dbReference>
<name>A0A0K0ECF4_STRER</name>
<evidence type="ECO:0000256" key="2">
    <source>
        <dbReference type="ARBA" id="ARBA00022771"/>
    </source>
</evidence>
<protein>
    <submittedName>
        <fullName evidence="8 9">THAP-type domain-containing protein</fullName>
    </submittedName>
</protein>
<organism evidence="8">
    <name type="scientific">Strongyloides stercoralis</name>
    <name type="common">Threadworm</name>
    <dbReference type="NCBI Taxonomy" id="6248"/>
    <lineage>
        <taxon>Eukaryota</taxon>
        <taxon>Metazoa</taxon>
        <taxon>Ecdysozoa</taxon>
        <taxon>Nematoda</taxon>
        <taxon>Chromadorea</taxon>
        <taxon>Rhabditida</taxon>
        <taxon>Tylenchina</taxon>
        <taxon>Panagrolaimomorpha</taxon>
        <taxon>Strongyloidoidea</taxon>
        <taxon>Strongyloididae</taxon>
        <taxon>Strongyloides</taxon>
    </lineage>
</organism>
<evidence type="ECO:0000313" key="8">
    <source>
        <dbReference type="WBParaSite" id="SSTP_0000716900.1"/>
    </source>
</evidence>
<dbReference type="SMART" id="SM00980">
    <property type="entry name" value="THAP"/>
    <property type="match status" value="1"/>
</dbReference>
<evidence type="ECO:0000256" key="1">
    <source>
        <dbReference type="ARBA" id="ARBA00022723"/>
    </source>
</evidence>
<dbReference type="InterPro" id="IPR057001">
    <property type="entry name" value="RYYR-CCHC"/>
</dbReference>
<evidence type="ECO:0000313" key="9">
    <source>
        <dbReference type="WBParaSite" id="TCONS_00006731.p1"/>
    </source>
</evidence>
<evidence type="ECO:0000313" key="7">
    <source>
        <dbReference type="Proteomes" id="UP000035681"/>
    </source>
</evidence>
<dbReference type="InterPro" id="IPR013087">
    <property type="entry name" value="Znf_C2H2_type"/>
</dbReference>
<dbReference type="InterPro" id="IPR038441">
    <property type="entry name" value="THAP_Znf_sf"/>
</dbReference>
<keyword evidence="3" id="KW-0862">Zinc</keyword>
<evidence type="ECO:0000256" key="4">
    <source>
        <dbReference type="ARBA" id="ARBA00023125"/>
    </source>
</evidence>
<dbReference type="Pfam" id="PF05485">
    <property type="entry name" value="THAP"/>
    <property type="match status" value="1"/>
</dbReference>
<dbReference type="SUPFAM" id="SSF57716">
    <property type="entry name" value="Glucocorticoid receptor-like (DNA-binding domain)"/>
    <property type="match status" value="1"/>
</dbReference>
<dbReference type="AlphaFoldDB" id="A0A0K0ECF4"/>
<sequence length="392" mass="45963">MSITNLTDDSNCQLSSSIIKNNDYIQKEDLYNILRNDIPQCYICLRSQSQKVRLFKWPRDNDKRRNWCNFFELDEEEILADFSNTFICSLHFDPSQFLYVSGKIFWKSDVSPMIIDPNTSNVKCYPWEKEESFKNVYEEDYQKLLSCAAKAFKDNSVINIGYRESNFRPTGPNKKHPVVILKDLRFPSFYYEFSHNRTNARGTDFYYCLTCKKMKDKTGIKDNVRTISISNGKVVTSAHPFTRHHSHCLPGIEEDEFVTNTGIECNELSIDIPNKPNLINSKVVNNYQRFGKDNYTSNDNDDSNKKIFLNQNNYNELSLLNGINNKLIKNSIPRLNGTKKNMIRRMDNGHVHQRYLSLYRPYGCRKILFCCICLRKFKTVFKLASHLIDKHQ</sequence>
<dbReference type="WBParaSite" id="SSTP_0000716900.1">
    <property type="protein sequence ID" value="SSTP_0000716900.1"/>
    <property type="gene ID" value="SSTP_0000716900"/>
</dbReference>
<reference evidence="8" key="1">
    <citation type="submission" date="2015-08" db="UniProtKB">
        <authorList>
            <consortium name="WormBaseParasite"/>
        </authorList>
    </citation>
    <scope>IDENTIFICATION</scope>
</reference>
<dbReference type="STRING" id="6248.A0A0K0ECF4"/>
<dbReference type="InterPro" id="IPR006612">
    <property type="entry name" value="THAP_Znf"/>
</dbReference>
<keyword evidence="2 5" id="KW-0863">Zinc-finger</keyword>
<dbReference type="PROSITE" id="PS50950">
    <property type="entry name" value="ZF_THAP"/>
    <property type="match status" value="1"/>
</dbReference>
<evidence type="ECO:0000256" key="5">
    <source>
        <dbReference type="PROSITE-ProRule" id="PRU00309"/>
    </source>
</evidence>
<accession>A0A0K0ECF4</accession>